<proteinExistence type="predicted"/>
<dbReference type="GeneID" id="77807885"/>
<name>A0ABY7CAF1_9BASI</name>
<sequence length="198" mass="21879">MPFTKLTLKSVVYVADRPRLGVNNLYKIPSVLPWTTAGTEVQPQHGLLLNVFTPAPMPSGSDPASWLIFDGQFTATSWKPVADVYTHAASFYSTVGHRPTELQHVQLEGVLEVAMTGSKVVAIDPDTEEVSVSFIHITCIPFSDYCPQSCLFHLSTSSRPVMEIFRYSDIGDWIWITGNIDRRVGSVLDIDVSHVGKV</sequence>
<reference evidence="1" key="1">
    <citation type="submission" date="2022-10" db="EMBL/GenBank/DDBJ databases">
        <title>Puccinia triticina Genome sequencing and assembly.</title>
        <authorList>
            <person name="Li C."/>
        </authorList>
    </citation>
    <scope>NUCLEOTIDE SEQUENCE</scope>
    <source>
        <strain evidence="1">Pt15</strain>
    </source>
</reference>
<dbReference type="RefSeq" id="XP_053017335.1">
    <property type="nucleotide sequence ID" value="XM_053167001.1"/>
</dbReference>
<accession>A0ABY7CAF1</accession>
<organism evidence="1 2">
    <name type="scientific">Puccinia triticina</name>
    <dbReference type="NCBI Taxonomy" id="208348"/>
    <lineage>
        <taxon>Eukaryota</taxon>
        <taxon>Fungi</taxon>
        <taxon>Dikarya</taxon>
        <taxon>Basidiomycota</taxon>
        <taxon>Pucciniomycotina</taxon>
        <taxon>Pucciniomycetes</taxon>
        <taxon>Pucciniales</taxon>
        <taxon>Pucciniaceae</taxon>
        <taxon>Puccinia</taxon>
    </lineage>
</organism>
<dbReference type="Proteomes" id="UP001164743">
    <property type="component" value="Chromosome 2A"/>
</dbReference>
<gene>
    <name evidence="1" type="ORF">PtA15_2A92</name>
</gene>
<dbReference type="EMBL" id="CP110422">
    <property type="protein sequence ID" value="WAQ81780.1"/>
    <property type="molecule type" value="Genomic_DNA"/>
</dbReference>
<keyword evidence="2" id="KW-1185">Reference proteome</keyword>
<protein>
    <submittedName>
        <fullName evidence="1">Uncharacterized protein</fullName>
    </submittedName>
</protein>
<evidence type="ECO:0000313" key="2">
    <source>
        <dbReference type="Proteomes" id="UP001164743"/>
    </source>
</evidence>
<evidence type="ECO:0000313" key="1">
    <source>
        <dbReference type="EMBL" id="WAQ81780.1"/>
    </source>
</evidence>